<evidence type="ECO:0000256" key="2">
    <source>
        <dbReference type="ARBA" id="ARBA00022827"/>
    </source>
</evidence>
<protein>
    <recommendedName>
        <fullName evidence="7">Cyclohexanone monooxygenase</fullName>
    </recommendedName>
</protein>
<dbReference type="InterPro" id="IPR020946">
    <property type="entry name" value="Flavin_mOase-like"/>
</dbReference>
<dbReference type="PANTHER" id="PTHR43098:SF5">
    <property type="entry name" value="DUAL-FUNCTIONAL MONOOXYGENASE_METHYLTRANSFERASE PSOF"/>
    <property type="match status" value="1"/>
</dbReference>
<gene>
    <name evidence="5" type="ORF">IFR04_013332</name>
</gene>
<accession>A0A8H7W7C1</accession>
<keyword evidence="2" id="KW-0274">FAD</keyword>
<keyword evidence="3" id="KW-0521">NADP</keyword>
<evidence type="ECO:0000256" key="3">
    <source>
        <dbReference type="ARBA" id="ARBA00022857"/>
    </source>
</evidence>
<evidence type="ECO:0000256" key="1">
    <source>
        <dbReference type="ARBA" id="ARBA00022630"/>
    </source>
</evidence>
<comment type="caution">
    <text evidence="5">The sequence shown here is derived from an EMBL/GenBank/DDBJ whole genome shotgun (WGS) entry which is preliminary data.</text>
</comment>
<evidence type="ECO:0000313" key="5">
    <source>
        <dbReference type="EMBL" id="KAG4413549.1"/>
    </source>
</evidence>
<evidence type="ECO:0008006" key="7">
    <source>
        <dbReference type="Google" id="ProtNLM"/>
    </source>
</evidence>
<dbReference type="InterPro" id="IPR050775">
    <property type="entry name" value="FAD-binding_Monooxygenases"/>
</dbReference>
<dbReference type="OrthoDB" id="66881at2759"/>
<sequence length="557" mass="63166">MTQQYLDALVVGTGFGGIYQLKMLRDQGLKVKAIDRATDVGGTWYWNRYPGAMSDTNSFLYRFSWDHEDLVEYPWDTHYLQGPDILKYLQHVVKRHDLRRNMQFETELQSAEWNESDGRWIVGLSKGETLRVKYLVTGLGLLSKTNFPAIPNLDKFKGQLYHTANWPQDADLKGKRVGVIGNGSTGVQLITALAKQEEVKELLCFQRNPQYTVPAGNGVLSRQERQEINENYKEIWEKAKDSLFAFGFEETSRPTFSVSPQEREQIYEEAWRMGNGFRFMFWTFGDISVDEKANIEAQEFIKKKIRQTVKDPEKARKLCPTDLYARRPLCDSGYYEQFNRENVDIVDIKTNPITELTPEGIRTADGKVYELDVLICATGFDAVDGNYTRIAIKGRDGESLKDHWSTIGPTSYLGIMVSNFPNLFMILGPNGPFSNLPPAIEAQVEIISDLIARSEKSALVNGTAQINGVNGTNGVHTNGNKPKRGVIEAEREAEDKWTQRCEELCAPSLFRKVDSWVFGRNVPGKKKAVMFYFGGLGPYIKEASGLVEDNMKGFRIS</sequence>
<dbReference type="InterPro" id="IPR036188">
    <property type="entry name" value="FAD/NAD-bd_sf"/>
</dbReference>
<keyword evidence="6" id="KW-1185">Reference proteome</keyword>
<keyword evidence="4" id="KW-0560">Oxidoreductase</keyword>
<reference evidence="5" key="1">
    <citation type="submission" date="2021-02" db="EMBL/GenBank/DDBJ databases">
        <title>Genome sequence Cadophora malorum strain M34.</title>
        <authorList>
            <person name="Stefanovic E."/>
            <person name="Vu D."/>
            <person name="Scully C."/>
            <person name="Dijksterhuis J."/>
            <person name="Roader J."/>
            <person name="Houbraken J."/>
        </authorList>
    </citation>
    <scope>NUCLEOTIDE SEQUENCE</scope>
    <source>
        <strain evidence="5">M34</strain>
    </source>
</reference>
<dbReference type="PANTHER" id="PTHR43098">
    <property type="entry name" value="L-ORNITHINE N(5)-MONOOXYGENASE-RELATED"/>
    <property type="match status" value="1"/>
</dbReference>
<dbReference type="Pfam" id="PF00743">
    <property type="entry name" value="FMO-like"/>
    <property type="match status" value="1"/>
</dbReference>
<evidence type="ECO:0000313" key="6">
    <source>
        <dbReference type="Proteomes" id="UP000664132"/>
    </source>
</evidence>
<dbReference type="GO" id="GO:0004499">
    <property type="term" value="F:N,N-dimethylaniline monooxygenase activity"/>
    <property type="evidence" value="ECO:0007669"/>
    <property type="project" value="InterPro"/>
</dbReference>
<dbReference type="Gene3D" id="3.50.50.60">
    <property type="entry name" value="FAD/NAD(P)-binding domain"/>
    <property type="match status" value="2"/>
</dbReference>
<name>A0A8H7W7C1_9HELO</name>
<evidence type="ECO:0000256" key="4">
    <source>
        <dbReference type="ARBA" id="ARBA00023002"/>
    </source>
</evidence>
<dbReference type="AlphaFoldDB" id="A0A8H7W7C1"/>
<dbReference type="SUPFAM" id="SSF51905">
    <property type="entry name" value="FAD/NAD(P)-binding domain"/>
    <property type="match status" value="3"/>
</dbReference>
<dbReference type="GO" id="GO:0050661">
    <property type="term" value="F:NADP binding"/>
    <property type="evidence" value="ECO:0007669"/>
    <property type="project" value="InterPro"/>
</dbReference>
<dbReference type="EMBL" id="JAFJYH010000309">
    <property type="protein sequence ID" value="KAG4413549.1"/>
    <property type="molecule type" value="Genomic_DNA"/>
</dbReference>
<dbReference type="Proteomes" id="UP000664132">
    <property type="component" value="Unassembled WGS sequence"/>
</dbReference>
<keyword evidence="1" id="KW-0285">Flavoprotein</keyword>
<organism evidence="5 6">
    <name type="scientific">Cadophora malorum</name>
    <dbReference type="NCBI Taxonomy" id="108018"/>
    <lineage>
        <taxon>Eukaryota</taxon>
        <taxon>Fungi</taxon>
        <taxon>Dikarya</taxon>
        <taxon>Ascomycota</taxon>
        <taxon>Pezizomycotina</taxon>
        <taxon>Leotiomycetes</taxon>
        <taxon>Helotiales</taxon>
        <taxon>Ploettnerulaceae</taxon>
        <taxon>Cadophora</taxon>
    </lineage>
</organism>
<dbReference type="GO" id="GO:0050660">
    <property type="term" value="F:flavin adenine dinucleotide binding"/>
    <property type="evidence" value="ECO:0007669"/>
    <property type="project" value="InterPro"/>
</dbReference>
<proteinExistence type="predicted"/>